<dbReference type="OMA" id="GHEHERN"/>
<dbReference type="SUPFAM" id="SSF55418">
    <property type="entry name" value="eIF4e-like"/>
    <property type="match status" value="1"/>
</dbReference>
<dbReference type="PANTHER" id="PTHR11960">
    <property type="entry name" value="EUKARYOTIC TRANSLATION INITIATION FACTOR 4E RELATED"/>
    <property type="match status" value="1"/>
</dbReference>
<feature type="region of interest" description="Disordered" evidence="2">
    <location>
        <begin position="326"/>
        <end position="412"/>
    </location>
</feature>
<feature type="region of interest" description="Disordered" evidence="2">
    <location>
        <begin position="196"/>
        <end position="219"/>
    </location>
</feature>
<keyword evidence="3" id="KW-0472">Membrane</keyword>
<keyword evidence="5" id="KW-1185">Reference proteome</keyword>
<feature type="compositionally biased region" description="Low complexity" evidence="2">
    <location>
        <begin position="340"/>
        <end position="354"/>
    </location>
</feature>
<dbReference type="InParanoid" id="A0A168NFF6"/>
<dbReference type="Pfam" id="PF01652">
    <property type="entry name" value="IF4E"/>
    <property type="match status" value="1"/>
</dbReference>
<dbReference type="STRING" id="4829.A0A168NFF6"/>
<dbReference type="Gene3D" id="3.30.760.10">
    <property type="entry name" value="RNA Cap, Translation Initiation Factor Eif4e"/>
    <property type="match status" value="1"/>
</dbReference>
<evidence type="ECO:0000256" key="2">
    <source>
        <dbReference type="SAM" id="MobiDB-lite"/>
    </source>
</evidence>
<evidence type="ECO:0000313" key="4">
    <source>
        <dbReference type="EMBL" id="SAM00445.1"/>
    </source>
</evidence>
<dbReference type="PANTHER" id="PTHR11960:SF73">
    <property type="entry name" value="TRANSLATION INITIATION FACTOR 4E, PUTATIVE-RELATED"/>
    <property type="match status" value="1"/>
</dbReference>
<dbReference type="OrthoDB" id="17977at2759"/>
<name>A0A168NFF6_ABSGL</name>
<accession>A0A168NFF6</accession>
<proteinExistence type="inferred from homology"/>
<protein>
    <submittedName>
        <fullName evidence="4">Uncharacterized protein</fullName>
    </submittedName>
</protein>
<reference evidence="4" key="1">
    <citation type="submission" date="2016-04" db="EMBL/GenBank/DDBJ databases">
        <authorList>
            <person name="Evans L.H."/>
            <person name="Alamgir A."/>
            <person name="Owens N."/>
            <person name="Weber N.D."/>
            <person name="Virtaneva K."/>
            <person name="Barbian K."/>
            <person name="Babar A."/>
            <person name="Rosenke K."/>
        </authorList>
    </citation>
    <scope>NUCLEOTIDE SEQUENCE [LARGE SCALE GENOMIC DNA]</scope>
    <source>
        <strain evidence="4">CBS 101.48</strain>
    </source>
</reference>
<keyword evidence="1" id="KW-0648">Protein biosynthesis</keyword>
<evidence type="ECO:0000313" key="5">
    <source>
        <dbReference type="Proteomes" id="UP000078561"/>
    </source>
</evidence>
<evidence type="ECO:0000256" key="3">
    <source>
        <dbReference type="SAM" id="Phobius"/>
    </source>
</evidence>
<feature type="region of interest" description="Disordered" evidence="2">
    <location>
        <begin position="1"/>
        <end position="42"/>
    </location>
</feature>
<dbReference type="GO" id="GO:0016281">
    <property type="term" value="C:eukaryotic translation initiation factor 4F complex"/>
    <property type="evidence" value="ECO:0007669"/>
    <property type="project" value="TreeGrafter"/>
</dbReference>
<dbReference type="GO" id="GO:0003743">
    <property type="term" value="F:translation initiation factor activity"/>
    <property type="evidence" value="ECO:0007669"/>
    <property type="project" value="UniProtKB-KW"/>
</dbReference>
<keyword evidence="3" id="KW-0812">Transmembrane</keyword>
<evidence type="ECO:0000256" key="1">
    <source>
        <dbReference type="RuleBase" id="RU004374"/>
    </source>
</evidence>
<keyword evidence="1" id="KW-0694">RNA-binding</keyword>
<gene>
    <name evidence="4" type="primary">ABSGL_06133.1 scaffold 7701</name>
</gene>
<feature type="transmembrane region" description="Helical" evidence="3">
    <location>
        <begin position="532"/>
        <end position="555"/>
    </location>
</feature>
<feature type="compositionally biased region" description="Polar residues" evidence="2">
    <location>
        <begin position="395"/>
        <end position="406"/>
    </location>
</feature>
<comment type="similarity">
    <text evidence="1">Belongs to the eukaryotic initiation factor 4E family.</text>
</comment>
<dbReference type="AlphaFoldDB" id="A0A168NFF6"/>
<keyword evidence="1" id="KW-0396">Initiation factor</keyword>
<dbReference type="InterPro" id="IPR001040">
    <property type="entry name" value="TIF_eIF_4E"/>
</dbReference>
<sequence length="608" mass="68466">MHGLHHHLGSAIRPNTYASPPPLYTHHYQHPRPSQRPVMQHQRQQLQHYQSWKKKNTATAFHTSPSFSLYQQERPHSDDFLFLPDGNDTPMVPVVAFPPCPCASVASSPTGKVYLCEIQPSTSRPNSIAKPFSSLYRDDPLVTRSKVPLLDSTTIWGNKGRVGAHSTRNTIHHQPPTAACRSSSQSTYYDQPSICQHQHKSYQPQPQQQPHHHQHQHQHHNFYRYPDSTLDDTQFDYRNQRRISTNTNSTDTITITSTSTLSSSLDLAHRRFSGGSTSSRSTLASSMGSISHWNNISSLATATKSTSPNTASSTTMAVSCTTWEDEEMNNRCNSPHDDQSTSTSAQTTALAATTLEDEISIPSNNNGAESLDTTDDPPSFDQVHEDDDQQQQRQTLSSSTADQQQLPIWADPIKVRENPTRYTMVQNYMATHQLSYTSPLPLHTPVIFYFGSITPTTTTTNYRSNLQILFTSATVWEFSSRWRYFKEHYAPLALHQTLYCFQKGVEPMWEDKANQHGGRLTILPTAAMGDDIFHWVMCAFVGGNLVSEGLVGLVFSKRTRADRIELWVGASDLSHERIASLRSKLVNLIPAGYHEPVLASRYKKHYSD</sequence>
<dbReference type="GO" id="GO:0000340">
    <property type="term" value="F:RNA 7-methylguanosine cap binding"/>
    <property type="evidence" value="ECO:0007669"/>
    <property type="project" value="TreeGrafter"/>
</dbReference>
<dbReference type="EMBL" id="LT553217">
    <property type="protein sequence ID" value="SAM00445.1"/>
    <property type="molecule type" value="Genomic_DNA"/>
</dbReference>
<dbReference type="InterPro" id="IPR023398">
    <property type="entry name" value="TIF_eIF4e-like"/>
</dbReference>
<organism evidence="4">
    <name type="scientific">Absidia glauca</name>
    <name type="common">Pin mould</name>
    <dbReference type="NCBI Taxonomy" id="4829"/>
    <lineage>
        <taxon>Eukaryota</taxon>
        <taxon>Fungi</taxon>
        <taxon>Fungi incertae sedis</taxon>
        <taxon>Mucoromycota</taxon>
        <taxon>Mucoromycotina</taxon>
        <taxon>Mucoromycetes</taxon>
        <taxon>Mucorales</taxon>
        <taxon>Cunninghamellaceae</taxon>
        <taxon>Absidia</taxon>
    </lineage>
</organism>
<keyword evidence="3" id="KW-1133">Transmembrane helix</keyword>
<dbReference type="Proteomes" id="UP000078561">
    <property type="component" value="Unassembled WGS sequence"/>
</dbReference>
<feature type="compositionally biased region" description="Basic residues" evidence="2">
    <location>
        <begin position="210"/>
        <end position="219"/>
    </location>
</feature>